<accession>A0A8T2K4A8</accession>
<dbReference type="GO" id="GO:0005634">
    <property type="term" value="C:nucleus"/>
    <property type="evidence" value="ECO:0007669"/>
    <property type="project" value="TreeGrafter"/>
</dbReference>
<feature type="compositionally biased region" description="Low complexity" evidence="1">
    <location>
        <begin position="95"/>
        <end position="104"/>
    </location>
</feature>
<feature type="compositionally biased region" description="Polar residues" evidence="1">
    <location>
        <begin position="215"/>
        <end position="231"/>
    </location>
</feature>
<proteinExistence type="predicted"/>
<gene>
    <name evidence="3" type="ORF">GDO86_016205</name>
</gene>
<dbReference type="OrthoDB" id="20982at2759"/>
<name>A0A8T2K4A8_9PIPI</name>
<dbReference type="PANTHER" id="PTHR28678:SF1">
    <property type="entry name" value="CODANIN-1"/>
    <property type="match status" value="1"/>
</dbReference>
<evidence type="ECO:0000313" key="4">
    <source>
        <dbReference type="Proteomes" id="UP000812440"/>
    </source>
</evidence>
<feature type="region of interest" description="Disordered" evidence="1">
    <location>
        <begin position="146"/>
        <end position="234"/>
    </location>
</feature>
<feature type="domain" description="Codanin-1 C-terminal" evidence="2">
    <location>
        <begin position="861"/>
        <end position="974"/>
    </location>
</feature>
<feature type="compositionally biased region" description="Polar residues" evidence="1">
    <location>
        <begin position="61"/>
        <end position="86"/>
    </location>
</feature>
<evidence type="ECO:0000256" key="1">
    <source>
        <dbReference type="SAM" id="MobiDB-lite"/>
    </source>
</evidence>
<protein>
    <recommendedName>
        <fullName evidence="2">Codanin-1 C-terminal domain-containing protein</fullName>
    </recommendedName>
</protein>
<feature type="region of interest" description="Disordered" evidence="1">
    <location>
        <begin position="61"/>
        <end position="105"/>
    </location>
</feature>
<evidence type="ECO:0000313" key="3">
    <source>
        <dbReference type="EMBL" id="KAG8449461.1"/>
    </source>
</evidence>
<dbReference type="Proteomes" id="UP000812440">
    <property type="component" value="Chromosome 8_10"/>
</dbReference>
<dbReference type="GO" id="GO:0006325">
    <property type="term" value="P:chromatin organization"/>
    <property type="evidence" value="ECO:0007669"/>
    <property type="project" value="TreeGrafter"/>
</dbReference>
<sequence length="1307" mass="147430">MAAVLELLLKEQVSVEAALRWLTDATQESPVASELAFHNILRKDFVPFLLNFLREQTSQILTNGPSTPAKTPNSKVISNLSTTSRQRAIPEKRSTNSSGNRGSRMQLFAQSPSSSYASDTCFSSSASNDSSFLSRSNLTANWSGRNSVATSPNLGCSPLINHNEKRSAHKPNLGNFLVLTPEGQPPRRVRKKNSSGRQMTRERKSNDEEIMGDASCSTSRKSQRGSHSATSPPVACQLNLSNLDEFPPVNMVSTLSDRKSKPSRRINPTPVNDTNLISKSRICFTSTPINISSTDQHNTSMEVFLNVKEGSCTPVNGRSLQEEREILKKERSKLMQQTSSPLGLDPVTPTKQCFNPNMSMSADTWACADFDKVTFRKQLSILAALYSACIAENLVPNIFLELFFVLQLLISKGQFKSDGETDIDVKSAIKDAVEQPYFQNVHNCVFFAILVLDFQFRVISHLEKGTLKLLAENERISAFSPTLQEKLFKAYENSTAKVSLLLHPSIQSVSFQPETDNRSNFPSDRAFHVFKKQRDIFYGFLREWEDKHEKADWDFESCLGGRIRGMMCNLSAVYNHSHFARLFQKQLIQMCKGPSGSIGVVGSGDNADQDVLNMLGSENLNRLKRLQERFVTPQSIGGPCPPPSFPGYQEFFRDFIISAGNYHFNHHLMDSLCQEIQELDDVSIIGHEPDGDTEINVQDEKNCYASVLMTLRLLAKFLGFVTFLPYRTTEAINSDLQESAVALRNQTQPMLDVLQLLKRSVQNHRTVLTLPWAVEYLSLVDEVAPFLDYYRNVFTILMHLYRYKLIHVEETHMAFLNKLLILSVLGWLFQVPSVPEKMFFDSETVKNAFPGSNVVVTQGLDSIPLVDQQLLYTCCPYLGELRKLLMSYVTGSGPKNGGFLRKITPTAAEPLMQKPNLSQKKLQAELEQAFFHNQPPSLRRTVEFVAERIGSNCVKHIKATLVARLVKRAELLLQDKVTEDISTHDRLLDNVCSKFCEDSRQAIQKGREYCTKKAPEALRVLLPEEISAWVLCTADDIAVALAIEKACTWLNANISALIKREIKATFTRMVKMHNQMSSSLGFENVKAECMEGCEHKAQLPSQLLTEMKEILCIAVGPYDEDEKVDYMHLKNILAQLSETLRCRMYIFRPAEQHLAKCSVELASLLVSDRIPVLGIPLSHDDDGIQSGKREALCKLLTLLLSIWKKDFRVTIPFQLIFSQKNISYIKDIESHQWDLFEFLLHGLVKERLMDYEEIKLHIHKLQKFTCPSGFLEDLKLSGMHNCKHQDKCKDPVCTPLPKAESTVISHS</sequence>
<comment type="caution">
    <text evidence="3">The sequence shown here is derived from an EMBL/GenBank/DDBJ whole genome shotgun (WGS) entry which is preliminary data.</text>
</comment>
<dbReference type="PANTHER" id="PTHR28678">
    <property type="entry name" value="CODANIN-1"/>
    <property type="match status" value="1"/>
</dbReference>
<dbReference type="Pfam" id="PF15296">
    <property type="entry name" value="Codanin-1_C"/>
    <property type="match status" value="1"/>
</dbReference>
<dbReference type="InterPro" id="IPR040031">
    <property type="entry name" value="Codanin-1"/>
</dbReference>
<keyword evidence="4" id="KW-1185">Reference proteome</keyword>
<feature type="region of interest" description="Disordered" evidence="1">
    <location>
        <begin position="253"/>
        <end position="272"/>
    </location>
</feature>
<organism evidence="3 4">
    <name type="scientific">Hymenochirus boettgeri</name>
    <name type="common">Congo dwarf clawed frog</name>
    <dbReference type="NCBI Taxonomy" id="247094"/>
    <lineage>
        <taxon>Eukaryota</taxon>
        <taxon>Metazoa</taxon>
        <taxon>Chordata</taxon>
        <taxon>Craniata</taxon>
        <taxon>Vertebrata</taxon>
        <taxon>Euteleostomi</taxon>
        <taxon>Amphibia</taxon>
        <taxon>Batrachia</taxon>
        <taxon>Anura</taxon>
        <taxon>Pipoidea</taxon>
        <taxon>Pipidae</taxon>
        <taxon>Pipinae</taxon>
        <taxon>Hymenochirus</taxon>
    </lineage>
</organism>
<evidence type="ECO:0000259" key="2">
    <source>
        <dbReference type="Pfam" id="PF15296"/>
    </source>
</evidence>
<dbReference type="InterPro" id="IPR028171">
    <property type="entry name" value="Codanin-1_C"/>
</dbReference>
<reference evidence="3" key="1">
    <citation type="thesis" date="2020" institute="ProQuest LLC" country="789 East Eisenhower Parkway, Ann Arbor, MI, USA">
        <title>Comparative Genomics and Chromosome Evolution.</title>
        <authorList>
            <person name="Mudd A.B."/>
        </authorList>
    </citation>
    <scope>NUCLEOTIDE SEQUENCE</scope>
    <source>
        <strain evidence="3">Female2</strain>
        <tissue evidence="3">Blood</tissue>
    </source>
</reference>
<dbReference type="EMBL" id="JAACNH010000003">
    <property type="protein sequence ID" value="KAG8449461.1"/>
    <property type="molecule type" value="Genomic_DNA"/>
</dbReference>